<evidence type="ECO:0000313" key="6">
    <source>
        <dbReference type="EMBL" id="KRH54878.1"/>
    </source>
</evidence>
<evidence type="ECO:0000259" key="5">
    <source>
        <dbReference type="Pfam" id="PF21530"/>
    </source>
</evidence>
<feature type="domain" description="DNA helicase Pif1-like 2B" evidence="5">
    <location>
        <begin position="1139"/>
        <end position="1184"/>
    </location>
</feature>
<dbReference type="HOGENOM" id="CLU_001324_0_0_1"/>
<dbReference type="SUPFAM" id="SSF52540">
    <property type="entry name" value="P-loop containing nucleoside triphosphate hydrolases"/>
    <property type="match status" value="2"/>
</dbReference>
<reference evidence="6 7" key="1">
    <citation type="journal article" date="2010" name="Nature">
        <title>Genome sequence of the palaeopolyploid soybean.</title>
        <authorList>
            <person name="Schmutz J."/>
            <person name="Cannon S.B."/>
            <person name="Schlueter J."/>
            <person name="Ma J."/>
            <person name="Mitros T."/>
            <person name="Nelson W."/>
            <person name="Hyten D.L."/>
            <person name="Song Q."/>
            <person name="Thelen J.J."/>
            <person name="Cheng J."/>
            <person name="Xu D."/>
            <person name="Hellsten U."/>
            <person name="May G.D."/>
            <person name="Yu Y."/>
            <person name="Sakurai T."/>
            <person name="Umezawa T."/>
            <person name="Bhattacharyya M.K."/>
            <person name="Sandhu D."/>
            <person name="Valliyodan B."/>
            <person name="Lindquist E."/>
            <person name="Peto M."/>
            <person name="Grant D."/>
            <person name="Shu S."/>
            <person name="Goodstein D."/>
            <person name="Barry K."/>
            <person name="Futrell-Griggs M."/>
            <person name="Abernathy B."/>
            <person name="Du J."/>
            <person name="Tian Z."/>
            <person name="Zhu L."/>
            <person name="Gill N."/>
            <person name="Joshi T."/>
            <person name="Libault M."/>
            <person name="Sethuraman A."/>
            <person name="Zhang X.-C."/>
            <person name="Shinozaki K."/>
            <person name="Nguyen H.T."/>
            <person name="Wing R.A."/>
            <person name="Cregan P."/>
            <person name="Specht J."/>
            <person name="Grimwood J."/>
            <person name="Rokhsar D."/>
            <person name="Stacey G."/>
            <person name="Shoemaker R.C."/>
            <person name="Jackson S.A."/>
        </authorList>
    </citation>
    <scope>NUCLEOTIDE SEQUENCE</scope>
    <source>
        <strain evidence="7">cv. Williams 82</strain>
        <tissue evidence="6">Callus</tissue>
    </source>
</reference>
<dbReference type="PANTHER" id="PTHR10492:SF78">
    <property type="entry name" value="ATP-DEPENDENT DNA HELICASE"/>
    <property type="match status" value="1"/>
</dbReference>
<dbReference type="EMBL" id="CM000839">
    <property type="protein sequence ID" value="KRH54878.1"/>
    <property type="molecule type" value="Genomic_DNA"/>
</dbReference>
<dbReference type="STRING" id="3847.K7KWH6"/>
<dbReference type="PANTHER" id="PTHR10492">
    <property type="match status" value="1"/>
</dbReference>
<gene>
    <name evidence="6" type="ORF">GLYMA_06G216300</name>
</gene>
<dbReference type="GO" id="GO:0016787">
    <property type="term" value="F:hydrolase activity"/>
    <property type="evidence" value="ECO:0007669"/>
    <property type="project" value="UniProtKB-KW"/>
</dbReference>
<dbReference type="OMA" id="DNRSHIN"/>
<reference evidence="6" key="3">
    <citation type="submission" date="2018-07" db="EMBL/GenBank/DDBJ databases">
        <title>WGS assembly of Glycine max.</title>
        <authorList>
            <person name="Schmutz J."/>
            <person name="Cannon S."/>
            <person name="Schlueter J."/>
            <person name="Ma J."/>
            <person name="Mitros T."/>
            <person name="Nelson W."/>
            <person name="Hyten D."/>
            <person name="Song Q."/>
            <person name="Thelen J."/>
            <person name="Cheng J."/>
            <person name="Xu D."/>
            <person name="Hellsten U."/>
            <person name="May G."/>
            <person name="Yu Y."/>
            <person name="Sakurai T."/>
            <person name="Umezawa T."/>
            <person name="Bhattacharyya M."/>
            <person name="Sandhu D."/>
            <person name="Valliyodan B."/>
            <person name="Lindquist E."/>
            <person name="Peto M."/>
            <person name="Grant D."/>
            <person name="Shu S."/>
            <person name="Goodstein D."/>
            <person name="Barry K."/>
            <person name="Futrell-Griggs M."/>
            <person name="Abernathy B."/>
            <person name="Du J."/>
            <person name="Tian Z."/>
            <person name="Zhu L."/>
            <person name="Gill N."/>
            <person name="Joshi T."/>
            <person name="Libault M."/>
            <person name="Sethuraman A."/>
            <person name="Zhang X."/>
            <person name="Shinozaki K."/>
            <person name="Nguyen H."/>
            <person name="Wing R."/>
            <person name="Cregan P."/>
            <person name="Specht J."/>
            <person name="Grimwood J."/>
            <person name="Rokhsar D."/>
            <person name="Stacey G."/>
            <person name="Shoemaker R."/>
            <person name="Jackson S."/>
        </authorList>
    </citation>
    <scope>NUCLEOTIDE SEQUENCE</scope>
    <source>
        <tissue evidence="6">Callus</tissue>
    </source>
</reference>
<dbReference type="Proteomes" id="UP000008827">
    <property type="component" value="Chromosome 6"/>
</dbReference>
<keyword evidence="8" id="KW-1185">Reference proteome</keyword>
<keyword evidence="1" id="KW-0233">DNA recombination</keyword>
<dbReference type="Pfam" id="PF21530">
    <property type="entry name" value="Pif1_2B_dom"/>
    <property type="match status" value="1"/>
</dbReference>
<dbReference type="GO" id="GO:0005524">
    <property type="term" value="F:ATP binding"/>
    <property type="evidence" value="ECO:0007669"/>
    <property type="project" value="UniProtKB-KW"/>
</dbReference>
<dbReference type="PaxDb" id="3847-GLYMA06G24715.1"/>
<keyword evidence="1" id="KW-0227">DNA damage</keyword>
<dbReference type="EnsemblPlants" id="KRH54878">
    <property type="protein sequence ID" value="KRH54878"/>
    <property type="gene ID" value="GLYMA_06G216300"/>
</dbReference>
<comment type="similarity">
    <text evidence="1">Belongs to the helicase family.</text>
</comment>
<keyword evidence="1" id="KW-0347">Helicase</keyword>
<reference evidence="7" key="2">
    <citation type="submission" date="2018-02" db="UniProtKB">
        <authorList>
            <consortium name="EnsemblPlants"/>
        </authorList>
    </citation>
    <scope>IDENTIFICATION</scope>
    <source>
        <strain evidence="7">Williams 82</strain>
    </source>
</reference>
<dbReference type="InterPro" id="IPR049163">
    <property type="entry name" value="Pif1-like_2B_dom"/>
</dbReference>
<evidence type="ECO:0000256" key="2">
    <source>
        <dbReference type="SAM" id="MobiDB-lite"/>
    </source>
</evidence>
<dbReference type="EC" id="5.6.2.3" evidence="1"/>
<dbReference type="GO" id="GO:0000723">
    <property type="term" value="P:telomere maintenance"/>
    <property type="evidence" value="ECO:0007669"/>
    <property type="project" value="InterPro"/>
</dbReference>
<dbReference type="InterPro" id="IPR010285">
    <property type="entry name" value="DNA_helicase_pif1-like_DEAD"/>
</dbReference>
<dbReference type="eggNOG" id="KOG0987">
    <property type="taxonomic scope" value="Eukaryota"/>
</dbReference>
<keyword evidence="1" id="KW-0067">ATP-binding</keyword>
<evidence type="ECO:0000259" key="4">
    <source>
        <dbReference type="Pfam" id="PF14214"/>
    </source>
</evidence>
<evidence type="ECO:0000313" key="7">
    <source>
        <dbReference type="EnsemblPlants" id="KRH54878"/>
    </source>
</evidence>
<feature type="domain" description="DNA helicase Pif1-like DEAD-box helicase" evidence="3">
    <location>
        <begin position="853"/>
        <end position="1013"/>
    </location>
</feature>
<evidence type="ECO:0000259" key="3">
    <source>
        <dbReference type="Pfam" id="PF05970"/>
    </source>
</evidence>
<keyword evidence="1" id="KW-0234">DNA repair</keyword>
<dbReference type="Gramene" id="KRH54878">
    <property type="protein sequence ID" value="KRH54878"/>
    <property type="gene ID" value="GLYMA_06G216300"/>
</dbReference>
<keyword evidence="1" id="KW-0547">Nucleotide-binding</keyword>
<dbReference type="InterPro" id="IPR025476">
    <property type="entry name" value="Helitron_helicase-like"/>
</dbReference>
<dbReference type="AlphaFoldDB" id="K7KWH6"/>
<feature type="region of interest" description="Disordered" evidence="2">
    <location>
        <begin position="33"/>
        <end position="65"/>
    </location>
</feature>
<feature type="region of interest" description="Disordered" evidence="2">
    <location>
        <begin position="1210"/>
        <end position="1232"/>
    </location>
</feature>
<protein>
    <recommendedName>
        <fullName evidence="1">ATP-dependent DNA helicase</fullName>
        <ecNumber evidence="1">5.6.2.3</ecNumber>
    </recommendedName>
</protein>
<name>K7KWH6_SOYBN</name>
<dbReference type="InterPro" id="IPR027417">
    <property type="entry name" value="P-loop_NTPase"/>
</dbReference>
<organism evidence="6">
    <name type="scientific">Glycine max</name>
    <name type="common">Soybean</name>
    <name type="synonym">Glycine hispida</name>
    <dbReference type="NCBI Taxonomy" id="3847"/>
    <lineage>
        <taxon>Eukaryota</taxon>
        <taxon>Viridiplantae</taxon>
        <taxon>Streptophyta</taxon>
        <taxon>Embryophyta</taxon>
        <taxon>Tracheophyta</taxon>
        <taxon>Spermatophyta</taxon>
        <taxon>Magnoliopsida</taxon>
        <taxon>eudicotyledons</taxon>
        <taxon>Gunneridae</taxon>
        <taxon>Pentapetalae</taxon>
        <taxon>rosids</taxon>
        <taxon>fabids</taxon>
        <taxon>Fabales</taxon>
        <taxon>Fabaceae</taxon>
        <taxon>Papilionoideae</taxon>
        <taxon>50 kb inversion clade</taxon>
        <taxon>NPAAA clade</taxon>
        <taxon>indigoferoid/millettioid clade</taxon>
        <taxon>Phaseoleae</taxon>
        <taxon>Glycine</taxon>
        <taxon>Glycine subgen. Soja</taxon>
    </lineage>
</organism>
<sequence>MENHRFTSKFGPAKARSNIKRIRQQKVHLNVQDSVHASVNPTSSHIEDDYNQPKTPSHSVHATADRASHDAEDHCNYGLISNVIIQEYFDLGDQIIQCRHCNAKMWYNENISKHSNTLSPRFSLCCGDEKIELPLLQNPPKFLQQVLFEQNTAHAKNYQQNIRTYNMIHYNEIEAHIVSNLQKMLDENNAHAKSFRMAKDRLTDTQVHNVRLKLIVGQEKDGRTYNVPSVPEVAALIAGDIDANSNRDIIVETQNGQLQRVHELHCSYLALQYPLLFPYGEDGYRPDILHCDTLSGEKRKRNRLTMREWFAYRLQCRPNEGQTLLHSRKVFQQFVAEGYTMIESERLSYSSEAGNTEGLGQDKRIILPSTFVGSPRYMDRLYFDGIAICSHVGFPNLFITFTCNPNWPEIHKLLTPLNLTPIDRPEIISRIFKLKYEQMLSYITKNHLLGKVVGYMYTVEFQKRGLPHVHLLLFLHANNKYPSPNDIDHIISTEIPSQKDDPELYKLVQNHMVHGPCGILRPASPCMKEGKCSRFYPKKFQATTIIDGDGYPVYRRRNTGRTITKNGIIIDNRSHINIEWCNQSPAIKYLLKYINKGYDRVTVVMVHDDNETVPHANTPNDEMKEYMDCRYISPCESTWRIFGFPIHGRKPSVERLQFHLPGQHSVLCQDHDDIDDLLSNPSISESKFIAWMNTNQVFLEGQKLTYFEFVTKFVYNQKQRCWQLRKKGYTIGRLQWVPPTTGELFYLRMMLTVCRGPISFEDIRKIDGVEYSTYREACFAMGLHIDDSNLMNLVLLEVEKLLKANQSSLKDYPSMPYPENANLLTHADNDLFLSELNFNNEELRSKFLNLFSQMTDQQAKIYNQIIQAVNKNEGGMFFLYGYGGTGKTFIWKTLAASLRADNKLVIMVASSGIASLLLPGGKTTHSKLKILVPIFEDSTCNIHQGTQLAELLNEASLVIWDEAPMAHKFCFEALDRSLRDVIKAKLSSDKIFGGKVMVFGGDFRQILPVIPREANTDATEKEETATFAEWILNIGDGIAGQQNDGYGSIEIPKDLLITEYDDPLYATVNSTFPNLSHHHSNHEYFQTRAILASTNETVQQVNDYILSLIPGDQMEYLSADYVGKSETLESSHFRSLTTEFLNSLTTSDLPNHNIKIKIGSPIMLLRNLDQTQGLCNDTRLIVTNSSYKIEIIESQAETSIALSLSEIMGTTTNDNNNNSNSTSKSDANDNKNNNTRVVLNVYDLTPLNNTFIG</sequence>
<dbReference type="GO" id="GO:0043139">
    <property type="term" value="F:5'-3' DNA helicase activity"/>
    <property type="evidence" value="ECO:0007669"/>
    <property type="project" value="UniProtKB-EC"/>
</dbReference>
<accession>K7KWH6</accession>
<dbReference type="Pfam" id="PF14214">
    <property type="entry name" value="Helitron_like_N"/>
    <property type="match status" value="1"/>
</dbReference>
<comment type="catalytic activity">
    <reaction evidence="1">
        <text>ATP + H2O = ADP + phosphate + H(+)</text>
        <dbReference type="Rhea" id="RHEA:13065"/>
        <dbReference type="ChEBI" id="CHEBI:15377"/>
        <dbReference type="ChEBI" id="CHEBI:15378"/>
        <dbReference type="ChEBI" id="CHEBI:30616"/>
        <dbReference type="ChEBI" id="CHEBI:43474"/>
        <dbReference type="ChEBI" id="CHEBI:456216"/>
        <dbReference type="EC" id="5.6.2.3"/>
    </reaction>
</comment>
<comment type="cofactor">
    <cofactor evidence="1">
        <name>Mg(2+)</name>
        <dbReference type="ChEBI" id="CHEBI:18420"/>
    </cofactor>
</comment>
<dbReference type="Pfam" id="PF05970">
    <property type="entry name" value="PIF1"/>
    <property type="match status" value="1"/>
</dbReference>
<evidence type="ECO:0000256" key="1">
    <source>
        <dbReference type="RuleBase" id="RU363044"/>
    </source>
</evidence>
<evidence type="ECO:0000313" key="8">
    <source>
        <dbReference type="Proteomes" id="UP000008827"/>
    </source>
</evidence>
<dbReference type="GO" id="GO:0006281">
    <property type="term" value="P:DNA repair"/>
    <property type="evidence" value="ECO:0007669"/>
    <property type="project" value="UniProtKB-KW"/>
</dbReference>
<dbReference type="GO" id="GO:0006310">
    <property type="term" value="P:DNA recombination"/>
    <property type="evidence" value="ECO:0007669"/>
    <property type="project" value="UniProtKB-KW"/>
</dbReference>
<feature type="domain" description="Helitron helicase-like" evidence="4">
    <location>
        <begin position="309"/>
        <end position="473"/>
    </location>
</feature>
<proteinExistence type="inferred from homology"/>
<dbReference type="Gene3D" id="3.40.50.300">
    <property type="entry name" value="P-loop containing nucleotide triphosphate hydrolases"/>
    <property type="match status" value="1"/>
</dbReference>
<feature type="compositionally biased region" description="Polar residues" evidence="2">
    <location>
        <begin position="33"/>
        <end position="44"/>
    </location>
</feature>
<keyword evidence="1" id="KW-0378">Hydrolase</keyword>
<dbReference type="InParanoid" id="K7KWH6"/>